<dbReference type="Proteomes" id="UP000886520">
    <property type="component" value="Chromosome 24"/>
</dbReference>
<dbReference type="AlphaFoldDB" id="A0A9D4U5Q3"/>
<dbReference type="EMBL" id="JABFUD020000024">
    <property type="protein sequence ID" value="KAI5060736.1"/>
    <property type="molecule type" value="Genomic_DNA"/>
</dbReference>
<protein>
    <submittedName>
        <fullName evidence="2">Uncharacterized protein</fullName>
    </submittedName>
</protein>
<proteinExistence type="predicted"/>
<keyword evidence="1" id="KW-0472">Membrane</keyword>
<feature type="transmembrane region" description="Helical" evidence="1">
    <location>
        <begin position="6"/>
        <end position="32"/>
    </location>
</feature>
<keyword evidence="3" id="KW-1185">Reference proteome</keyword>
<sequence>MVAYVFYSFVASNSLIAILHMICSAWAFVSLYKPPSLDKRPEQSILRYFDAVLENATRCGLVRANDFDCFHFAYIMLEGEFRRNVHPEAVAKNHRQLIEYLYAYRLGVDFLEIYMDSKDAFVHELATVNMVGFWADAAWGVGLGAEVKLPGQLLTKLADKVGMGWAANTCIGLLQASMPKWTDKLAGTRNRSGGRLLDCLADIIDDSSSRSLSIVRTLLRLYEQLCEDEQKPSRPFTDADPNLVPKLRNLARKARLQRLRVQAAYLLLMMEQYCEASIISAIEPTLDTYWFKPEVGMLELLLQHTANAPAFEYPSHFSTCEDPTIRPPPWARVSSSNFSTP</sequence>
<organism evidence="2 3">
    <name type="scientific">Adiantum capillus-veneris</name>
    <name type="common">Maidenhair fern</name>
    <dbReference type="NCBI Taxonomy" id="13818"/>
    <lineage>
        <taxon>Eukaryota</taxon>
        <taxon>Viridiplantae</taxon>
        <taxon>Streptophyta</taxon>
        <taxon>Embryophyta</taxon>
        <taxon>Tracheophyta</taxon>
        <taxon>Polypodiopsida</taxon>
        <taxon>Polypodiidae</taxon>
        <taxon>Polypodiales</taxon>
        <taxon>Pteridineae</taxon>
        <taxon>Pteridaceae</taxon>
        <taxon>Vittarioideae</taxon>
        <taxon>Adiantum</taxon>
    </lineage>
</organism>
<dbReference type="OrthoDB" id="1992911at2759"/>
<comment type="caution">
    <text evidence="2">The sequence shown here is derived from an EMBL/GenBank/DDBJ whole genome shotgun (WGS) entry which is preliminary data.</text>
</comment>
<accession>A0A9D4U5Q3</accession>
<evidence type="ECO:0000313" key="3">
    <source>
        <dbReference type="Proteomes" id="UP000886520"/>
    </source>
</evidence>
<gene>
    <name evidence="2" type="ORF">GOP47_0025156</name>
</gene>
<evidence type="ECO:0000256" key="1">
    <source>
        <dbReference type="SAM" id="Phobius"/>
    </source>
</evidence>
<keyword evidence="1" id="KW-0812">Transmembrane</keyword>
<evidence type="ECO:0000313" key="2">
    <source>
        <dbReference type="EMBL" id="KAI5060736.1"/>
    </source>
</evidence>
<name>A0A9D4U5Q3_ADICA</name>
<keyword evidence="1" id="KW-1133">Transmembrane helix</keyword>
<reference evidence="2" key="1">
    <citation type="submission" date="2021-01" db="EMBL/GenBank/DDBJ databases">
        <title>Adiantum capillus-veneris genome.</title>
        <authorList>
            <person name="Fang Y."/>
            <person name="Liao Q."/>
        </authorList>
    </citation>
    <scope>NUCLEOTIDE SEQUENCE</scope>
    <source>
        <strain evidence="2">H3</strain>
        <tissue evidence="2">Leaf</tissue>
    </source>
</reference>